<sequence>MDEGGAKPVCGQEALDLLNCVTDSPSYDKDKCLALLNSLRECVLSKVLLFLSVTSLSSFLNLYELVLNLVESIFSVLIRDVKLANLHD</sequence>
<name>A0A072TWC9_MEDTR</name>
<reference evidence="1 3" key="1">
    <citation type="journal article" date="2011" name="Nature">
        <title>The Medicago genome provides insight into the evolution of rhizobial symbioses.</title>
        <authorList>
            <person name="Young N.D."/>
            <person name="Debelle F."/>
            <person name="Oldroyd G.E."/>
            <person name="Geurts R."/>
            <person name="Cannon S.B."/>
            <person name="Udvardi M.K."/>
            <person name="Benedito V.A."/>
            <person name="Mayer K.F."/>
            <person name="Gouzy J."/>
            <person name="Schoof H."/>
            <person name="Van de Peer Y."/>
            <person name="Proost S."/>
            <person name="Cook D.R."/>
            <person name="Meyers B.C."/>
            <person name="Spannagl M."/>
            <person name="Cheung F."/>
            <person name="De Mita S."/>
            <person name="Krishnakumar V."/>
            <person name="Gundlach H."/>
            <person name="Zhou S."/>
            <person name="Mudge J."/>
            <person name="Bharti A.K."/>
            <person name="Murray J.D."/>
            <person name="Naoumkina M.A."/>
            <person name="Rosen B."/>
            <person name="Silverstein K.A."/>
            <person name="Tang H."/>
            <person name="Rombauts S."/>
            <person name="Zhao P.X."/>
            <person name="Zhou P."/>
            <person name="Barbe V."/>
            <person name="Bardou P."/>
            <person name="Bechner M."/>
            <person name="Bellec A."/>
            <person name="Berger A."/>
            <person name="Berges H."/>
            <person name="Bidwell S."/>
            <person name="Bisseling T."/>
            <person name="Choisne N."/>
            <person name="Couloux A."/>
            <person name="Denny R."/>
            <person name="Deshpande S."/>
            <person name="Dai X."/>
            <person name="Doyle J.J."/>
            <person name="Dudez A.M."/>
            <person name="Farmer A.D."/>
            <person name="Fouteau S."/>
            <person name="Franken C."/>
            <person name="Gibelin C."/>
            <person name="Gish J."/>
            <person name="Goldstein S."/>
            <person name="Gonzalez A.J."/>
            <person name="Green P.J."/>
            <person name="Hallab A."/>
            <person name="Hartog M."/>
            <person name="Hua A."/>
            <person name="Humphray S.J."/>
            <person name="Jeong D.H."/>
            <person name="Jing Y."/>
            <person name="Jocker A."/>
            <person name="Kenton S.M."/>
            <person name="Kim D.J."/>
            <person name="Klee K."/>
            <person name="Lai H."/>
            <person name="Lang C."/>
            <person name="Lin S."/>
            <person name="Macmil S.L."/>
            <person name="Magdelenat G."/>
            <person name="Matthews L."/>
            <person name="McCorrison J."/>
            <person name="Monaghan E.L."/>
            <person name="Mun J.H."/>
            <person name="Najar F.Z."/>
            <person name="Nicholson C."/>
            <person name="Noirot C."/>
            <person name="O'Bleness M."/>
            <person name="Paule C.R."/>
            <person name="Poulain J."/>
            <person name="Prion F."/>
            <person name="Qin B."/>
            <person name="Qu C."/>
            <person name="Retzel E.F."/>
            <person name="Riddle C."/>
            <person name="Sallet E."/>
            <person name="Samain S."/>
            <person name="Samson N."/>
            <person name="Sanders I."/>
            <person name="Saurat O."/>
            <person name="Scarpelli C."/>
            <person name="Schiex T."/>
            <person name="Segurens B."/>
            <person name="Severin A.J."/>
            <person name="Sherrier D.J."/>
            <person name="Shi R."/>
            <person name="Sims S."/>
            <person name="Singer S.R."/>
            <person name="Sinharoy S."/>
            <person name="Sterck L."/>
            <person name="Viollet A."/>
            <person name="Wang B.B."/>
            <person name="Wang K."/>
            <person name="Wang M."/>
            <person name="Wang X."/>
            <person name="Warfsmann J."/>
            <person name="Weissenbach J."/>
            <person name="White D.D."/>
            <person name="White J.D."/>
            <person name="Wiley G.B."/>
            <person name="Wincker P."/>
            <person name="Xing Y."/>
            <person name="Yang L."/>
            <person name="Yao Z."/>
            <person name="Ying F."/>
            <person name="Zhai J."/>
            <person name="Zhou L."/>
            <person name="Zuber A."/>
            <person name="Denarie J."/>
            <person name="Dixon R.A."/>
            <person name="May G.D."/>
            <person name="Schwartz D.C."/>
            <person name="Rogers J."/>
            <person name="Quetier F."/>
            <person name="Town C.D."/>
            <person name="Roe B.A."/>
        </authorList>
    </citation>
    <scope>NUCLEOTIDE SEQUENCE [LARGE SCALE GENOMIC DNA]</scope>
    <source>
        <strain evidence="1">A17</strain>
        <strain evidence="2 3">cv. Jemalong A17</strain>
    </source>
</reference>
<evidence type="ECO:0000313" key="3">
    <source>
        <dbReference type="Proteomes" id="UP000002051"/>
    </source>
</evidence>
<dbReference type="AlphaFoldDB" id="A0A072TWC9"/>
<gene>
    <name evidence="1" type="ordered locus">MTR_8g099240</name>
</gene>
<dbReference type="Proteomes" id="UP000002051">
    <property type="component" value="Chromosome 8"/>
</dbReference>
<organism evidence="1 3">
    <name type="scientific">Medicago truncatula</name>
    <name type="common">Barrel medic</name>
    <name type="synonym">Medicago tribuloides</name>
    <dbReference type="NCBI Taxonomy" id="3880"/>
    <lineage>
        <taxon>Eukaryota</taxon>
        <taxon>Viridiplantae</taxon>
        <taxon>Streptophyta</taxon>
        <taxon>Embryophyta</taxon>
        <taxon>Tracheophyta</taxon>
        <taxon>Spermatophyta</taxon>
        <taxon>Magnoliopsida</taxon>
        <taxon>eudicotyledons</taxon>
        <taxon>Gunneridae</taxon>
        <taxon>Pentapetalae</taxon>
        <taxon>rosids</taxon>
        <taxon>fabids</taxon>
        <taxon>Fabales</taxon>
        <taxon>Fabaceae</taxon>
        <taxon>Papilionoideae</taxon>
        <taxon>50 kb inversion clade</taxon>
        <taxon>NPAAA clade</taxon>
        <taxon>Hologalegina</taxon>
        <taxon>IRL clade</taxon>
        <taxon>Trifolieae</taxon>
        <taxon>Medicago</taxon>
    </lineage>
</organism>
<dbReference type="SUPFAM" id="SSF47072">
    <property type="entry name" value="Cysteine alpha-hairpin motif"/>
    <property type="match status" value="1"/>
</dbReference>
<dbReference type="InterPro" id="IPR009069">
    <property type="entry name" value="Cys_alpha_HP_mot_SF"/>
</dbReference>
<evidence type="ECO:0000313" key="2">
    <source>
        <dbReference type="EnsemblPlants" id="KEH21188"/>
    </source>
</evidence>
<dbReference type="HOGENOM" id="CLU_2472533_0_0_1"/>
<reference evidence="1 3" key="2">
    <citation type="journal article" date="2014" name="BMC Genomics">
        <title>An improved genome release (version Mt4.0) for the model legume Medicago truncatula.</title>
        <authorList>
            <person name="Tang H."/>
            <person name="Krishnakumar V."/>
            <person name="Bidwell S."/>
            <person name="Rosen B."/>
            <person name="Chan A."/>
            <person name="Zhou S."/>
            <person name="Gentzbittel L."/>
            <person name="Childs K.L."/>
            <person name="Yandell M."/>
            <person name="Gundlach H."/>
            <person name="Mayer K.F."/>
            <person name="Schwartz D.C."/>
            <person name="Town C.D."/>
        </authorList>
    </citation>
    <scope>GENOME REANNOTATION</scope>
    <source>
        <strain evidence="1">A17</strain>
        <strain evidence="2 3">cv. Jemalong A17</strain>
    </source>
</reference>
<protein>
    <recommendedName>
        <fullName evidence="4">Cysteine alpha-hairpin motif superfamily</fullName>
    </recommendedName>
</protein>
<dbReference type="PANTHER" id="PTHR37750">
    <property type="entry name" value="COX19-LIKE CHCH FAMILY PROTEIN"/>
    <property type="match status" value="1"/>
</dbReference>
<keyword evidence="3" id="KW-1185">Reference proteome</keyword>
<dbReference type="EMBL" id="CM001224">
    <property type="protein sequence ID" value="KEH21188.1"/>
    <property type="molecule type" value="Genomic_DNA"/>
</dbReference>
<dbReference type="EnsemblPlants" id="KEH21188">
    <property type="protein sequence ID" value="KEH21188"/>
    <property type="gene ID" value="MTR_8g099240"/>
</dbReference>
<accession>A0A072TWC9</accession>
<evidence type="ECO:0008006" key="4">
    <source>
        <dbReference type="Google" id="ProtNLM"/>
    </source>
</evidence>
<reference evidence="2" key="3">
    <citation type="submission" date="2015-04" db="UniProtKB">
        <authorList>
            <consortium name="EnsemblPlants"/>
        </authorList>
    </citation>
    <scope>IDENTIFICATION</scope>
    <source>
        <strain evidence="2">cv. Jemalong A17</strain>
    </source>
</reference>
<proteinExistence type="predicted"/>
<dbReference type="PANTHER" id="PTHR37750:SF1">
    <property type="entry name" value="COX19-LIKE CHCH FAMILY PROTEIN"/>
    <property type="match status" value="1"/>
</dbReference>
<evidence type="ECO:0000313" key="1">
    <source>
        <dbReference type="EMBL" id="KEH21188.1"/>
    </source>
</evidence>